<protein>
    <recommendedName>
        <fullName evidence="3">ubiquitinyl hydrolase 1</fullName>
        <ecNumber evidence="3">3.4.19.12</ecNumber>
    </recommendedName>
</protein>
<evidence type="ECO:0000256" key="1">
    <source>
        <dbReference type="ARBA" id="ARBA00000707"/>
    </source>
</evidence>
<evidence type="ECO:0000256" key="5">
    <source>
        <dbReference type="ARBA" id="ARBA00022786"/>
    </source>
</evidence>
<comment type="caution">
    <text evidence="9">The sequence shown here is derived from an EMBL/GenBank/DDBJ whole genome shotgun (WGS) entry which is preliminary data.</text>
</comment>
<evidence type="ECO:0000256" key="3">
    <source>
        <dbReference type="ARBA" id="ARBA00012759"/>
    </source>
</evidence>
<dbReference type="InterPro" id="IPR001394">
    <property type="entry name" value="Peptidase_C19_UCH"/>
</dbReference>
<dbReference type="InterPro" id="IPR028889">
    <property type="entry name" value="USP"/>
</dbReference>
<accession>A0A1Y3BRS7</accession>
<name>A0A1Y3BRS7_EURMA</name>
<evidence type="ECO:0000313" key="9">
    <source>
        <dbReference type="EMBL" id="OTF83472.1"/>
    </source>
</evidence>
<keyword evidence="5" id="KW-0833">Ubl conjugation pathway</keyword>
<comment type="similarity">
    <text evidence="2">Belongs to the peptidase C19 family.</text>
</comment>
<proteinExistence type="inferred from homology"/>
<dbReference type="Pfam" id="PF00443">
    <property type="entry name" value="UCH"/>
    <property type="match status" value="1"/>
</dbReference>
<comment type="catalytic activity">
    <reaction evidence="1">
        <text>Thiol-dependent hydrolysis of ester, thioester, amide, peptide and isopeptide bonds formed by the C-terminal Gly of ubiquitin (a 76-residue protein attached to proteins as an intracellular targeting signal).</text>
        <dbReference type="EC" id="3.4.19.12"/>
    </reaction>
</comment>
<keyword evidence="10" id="KW-1185">Reference proteome</keyword>
<dbReference type="InterPro" id="IPR050185">
    <property type="entry name" value="Ub_carboxyl-term_hydrolase"/>
</dbReference>
<dbReference type="OrthoDB" id="2248014at2759"/>
<dbReference type="PANTHER" id="PTHR21646">
    <property type="entry name" value="UBIQUITIN CARBOXYL-TERMINAL HYDROLASE"/>
    <property type="match status" value="1"/>
</dbReference>
<dbReference type="GO" id="GO:0006508">
    <property type="term" value="P:proteolysis"/>
    <property type="evidence" value="ECO:0007669"/>
    <property type="project" value="UniProtKB-KW"/>
</dbReference>
<dbReference type="GO" id="GO:0004843">
    <property type="term" value="F:cysteine-type deubiquitinase activity"/>
    <property type="evidence" value="ECO:0007669"/>
    <property type="project" value="UniProtKB-EC"/>
</dbReference>
<dbReference type="EMBL" id="MUJZ01003557">
    <property type="protein sequence ID" value="OTF83472.1"/>
    <property type="molecule type" value="Genomic_DNA"/>
</dbReference>
<dbReference type="InterPro" id="IPR018200">
    <property type="entry name" value="USP_CS"/>
</dbReference>
<dbReference type="GO" id="GO:0016579">
    <property type="term" value="P:protein deubiquitination"/>
    <property type="evidence" value="ECO:0007669"/>
    <property type="project" value="InterPro"/>
</dbReference>
<sequence>MIVANIMECRVNKIYSPTDYYNPHLDDIVVYELDDPPTAQNSETQGCQTRSSSKFSGYPLPVFIRQINADHSESIISRPFFINLKTLTYENIREAIFKELTSFLRLSELLPNIVTNAHANSLLTLKECINQFTLIEKLGENDPWSLPNNLIIHLKRFSYSRLHRDKLNVLVEFPIENLDMSPYVLHNPNNESFVYDLIAVSNHYGELGAGHYTAYGKNFQSNNWYLFDDYSVTPIGDKNKVMTKAAYVLFYQRKQPQQQPLPSSTTTTTTNNDETLMMVNCNEKSSD</sequence>
<keyword evidence="7" id="KW-0788">Thiol protease</keyword>
<evidence type="ECO:0000259" key="8">
    <source>
        <dbReference type="PROSITE" id="PS50235"/>
    </source>
</evidence>
<gene>
    <name evidence="9" type="ORF">BLA29_005045</name>
</gene>
<evidence type="ECO:0000256" key="7">
    <source>
        <dbReference type="ARBA" id="ARBA00022807"/>
    </source>
</evidence>
<dbReference type="InterPro" id="IPR038765">
    <property type="entry name" value="Papain-like_cys_pep_sf"/>
</dbReference>
<dbReference type="Gene3D" id="3.90.70.10">
    <property type="entry name" value="Cysteine proteinases"/>
    <property type="match status" value="1"/>
</dbReference>
<feature type="domain" description="USP" evidence="8">
    <location>
        <begin position="1"/>
        <end position="254"/>
    </location>
</feature>
<dbReference type="Proteomes" id="UP000194236">
    <property type="component" value="Unassembled WGS sequence"/>
</dbReference>
<evidence type="ECO:0000256" key="4">
    <source>
        <dbReference type="ARBA" id="ARBA00022670"/>
    </source>
</evidence>
<evidence type="ECO:0000313" key="10">
    <source>
        <dbReference type="Proteomes" id="UP000194236"/>
    </source>
</evidence>
<organism evidence="9 10">
    <name type="scientific">Euroglyphus maynei</name>
    <name type="common">Mayne's house dust mite</name>
    <dbReference type="NCBI Taxonomy" id="6958"/>
    <lineage>
        <taxon>Eukaryota</taxon>
        <taxon>Metazoa</taxon>
        <taxon>Ecdysozoa</taxon>
        <taxon>Arthropoda</taxon>
        <taxon>Chelicerata</taxon>
        <taxon>Arachnida</taxon>
        <taxon>Acari</taxon>
        <taxon>Acariformes</taxon>
        <taxon>Sarcoptiformes</taxon>
        <taxon>Astigmata</taxon>
        <taxon>Psoroptidia</taxon>
        <taxon>Analgoidea</taxon>
        <taxon>Pyroglyphidae</taxon>
        <taxon>Pyroglyphinae</taxon>
        <taxon>Euroglyphus</taxon>
    </lineage>
</organism>
<dbReference type="EC" id="3.4.19.12" evidence="3"/>
<dbReference type="AlphaFoldDB" id="A0A1Y3BRS7"/>
<dbReference type="PROSITE" id="PS50235">
    <property type="entry name" value="USP_3"/>
    <property type="match status" value="1"/>
</dbReference>
<reference evidence="9 10" key="1">
    <citation type="submission" date="2017-03" db="EMBL/GenBank/DDBJ databases">
        <title>Genome Survey of Euroglyphus maynei.</title>
        <authorList>
            <person name="Arlian L.G."/>
            <person name="Morgan M.S."/>
            <person name="Rider S.D."/>
        </authorList>
    </citation>
    <scope>NUCLEOTIDE SEQUENCE [LARGE SCALE GENOMIC DNA]</scope>
    <source>
        <strain evidence="9">Arlian Lab</strain>
        <tissue evidence="9">Whole body</tissue>
    </source>
</reference>
<dbReference type="SUPFAM" id="SSF54001">
    <property type="entry name" value="Cysteine proteinases"/>
    <property type="match status" value="1"/>
</dbReference>
<evidence type="ECO:0000256" key="2">
    <source>
        <dbReference type="ARBA" id="ARBA00009085"/>
    </source>
</evidence>
<keyword evidence="4" id="KW-0645">Protease</keyword>
<evidence type="ECO:0000256" key="6">
    <source>
        <dbReference type="ARBA" id="ARBA00022801"/>
    </source>
</evidence>
<dbReference type="PANTHER" id="PTHR21646:SF24">
    <property type="entry name" value="UBIQUITIN CARBOXYL-TERMINAL HYDROLASE"/>
    <property type="match status" value="1"/>
</dbReference>
<dbReference type="PROSITE" id="PS00973">
    <property type="entry name" value="USP_2"/>
    <property type="match status" value="1"/>
</dbReference>
<keyword evidence="6" id="KW-0378">Hydrolase</keyword>